<evidence type="ECO:0000313" key="1">
    <source>
        <dbReference type="EMBL" id="EJU18759.1"/>
    </source>
</evidence>
<dbReference type="AlphaFoldDB" id="A0AAN3VXG5"/>
<dbReference type="RefSeq" id="WP_005960371.1">
    <property type="nucleotide sequence ID" value="NZ_ALKK01000011.1"/>
</dbReference>
<dbReference type="EMBL" id="ALKK01000011">
    <property type="protein sequence ID" value="EJU18759.1"/>
    <property type="molecule type" value="Genomic_DNA"/>
</dbReference>
<accession>A0AAN3VXG5</accession>
<sequence length="61" mass="7211">MKALKEMCDIMLEKRIIENFEITEFGEIIAYTEEGISLQKKDIQRIYNLTLGKKEKKNECV</sequence>
<dbReference type="GeneID" id="75075274"/>
<evidence type="ECO:0000313" key="2">
    <source>
        <dbReference type="Proteomes" id="UP000003120"/>
    </source>
</evidence>
<protein>
    <submittedName>
        <fullName evidence="1">Uncharacterized protein</fullName>
    </submittedName>
</protein>
<organism evidence="1 2">
    <name type="scientific">Fusobacterium necrophorum subsp. funduliforme Fnf 1007</name>
    <dbReference type="NCBI Taxonomy" id="1161424"/>
    <lineage>
        <taxon>Bacteria</taxon>
        <taxon>Fusobacteriati</taxon>
        <taxon>Fusobacteriota</taxon>
        <taxon>Fusobacteriia</taxon>
        <taxon>Fusobacteriales</taxon>
        <taxon>Fusobacteriaceae</taxon>
        <taxon>Fusobacterium</taxon>
    </lineage>
</organism>
<gene>
    <name evidence="1" type="ORF">HMPREF1127_1034</name>
</gene>
<dbReference type="Proteomes" id="UP000003120">
    <property type="component" value="Unassembled WGS sequence"/>
</dbReference>
<reference evidence="1 2" key="1">
    <citation type="submission" date="2012-07" db="EMBL/GenBank/DDBJ databases">
        <authorList>
            <person name="Durkin A.S."/>
            <person name="McCorrison J."/>
            <person name="Torralba M."/>
            <person name="Gillis M."/>
            <person name="Methe B."/>
            <person name="Sutton G."/>
            <person name="Nelson K.E."/>
        </authorList>
    </citation>
    <scope>NUCLEOTIDE SEQUENCE [LARGE SCALE GENOMIC DNA]</scope>
    <source>
        <strain evidence="1 2">Fnf 1007</strain>
    </source>
</reference>
<comment type="caution">
    <text evidence="1">The sequence shown here is derived from an EMBL/GenBank/DDBJ whole genome shotgun (WGS) entry which is preliminary data.</text>
</comment>
<proteinExistence type="predicted"/>
<name>A0AAN3VXG5_9FUSO</name>